<evidence type="ECO:0000313" key="5">
    <source>
        <dbReference type="Proteomes" id="UP000198999"/>
    </source>
</evidence>
<name>A0A1H9L4A9_9FLAO</name>
<organism evidence="4 5">
    <name type="scientific">Hyunsoonleella jejuensis</name>
    <dbReference type="NCBI Taxonomy" id="419940"/>
    <lineage>
        <taxon>Bacteria</taxon>
        <taxon>Pseudomonadati</taxon>
        <taxon>Bacteroidota</taxon>
        <taxon>Flavobacteriia</taxon>
        <taxon>Flavobacteriales</taxon>
        <taxon>Flavobacteriaceae</taxon>
    </lineage>
</organism>
<dbReference type="SUPFAM" id="SSF50370">
    <property type="entry name" value="Ricin B-like lectins"/>
    <property type="match status" value="1"/>
</dbReference>
<dbReference type="Proteomes" id="UP000198999">
    <property type="component" value="Unassembled WGS sequence"/>
</dbReference>
<sequence>MKKNYLKTALAVVTLICTLNLNAQIIADGTYNIYNTSLSEVMSVNTIPQGNPGNPQDVIIGRARMQDYDSNNNLQEWTFTHQGNDIYKIINVGDNSTLGVKDGWCGDFGDVQVSFNNTSPYTLFKIINGAATNTYVIQIAFDGDCNFGSVNSPIKAFDIDGGNSGSKISTFPVDTGNANQQFQILALGTLSINYSALSDNLSIFYNKTKGLVIHSKTNDKLEISVFDLAGRNIARKESTSRHTSIQFDAANTGIYFARVKDTNNNTLVKKFLVF</sequence>
<dbReference type="InterPro" id="IPR026444">
    <property type="entry name" value="Secre_tail"/>
</dbReference>
<keyword evidence="1 2" id="KW-0732">Signal</keyword>
<reference evidence="4 5" key="1">
    <citation type="submission" date="2016-10" db="EMBL/GenBank/DDBJ databases">
        <authorList>
            <person name="de Groot N.N."/>
        </authorList>
    </citation>
    <scope>NUCLEOTIDE SEQUENCE [LARGE SCALE GENOMIC DNA]</scope>
    <source>
        <strain evidence="4 5">DSM 21035</strain>
    </source>
</reference>
<proteinExistence type="predicted"/>
<dbReference type="EMBL" id="FOFN01000005">
    <property type="protein sequence ID" value="SER05977.1"/>
    <property type="molecule type" value="Genomic_DNA"/>
</dbReference>
<dbReference type="CDD" id="cd00161">
    <property type="entry name" value="beta-trefoil_Ricin-like"/>
    <property type="match status" value="1"/>
</dbReference>
<dbReference type="Gene3D" id="2.80.10.50">
    <property type="match status" value="1"/>
</dbReference>
<feature type="domain" description="Secretion system C-terminal sorting" evidence="3">
    <location>
        <begin position="213"/>
        <end position="273"/>
    </location>
</feature>
<dbReference type="NCBIfam" id="TIGR04183">
    <property type="entry name" value="Por_Secre_tail"/>
    <property type="match status" value="1"/>
</dbReference>
<evidence type="ECO:0000259" key="3">
    <source>
        <dbReference type="Pfam" id="PF18962"/>
    </source>
</evidence>
<dbReference type="Pfam" id="PF18962">
    <property type="entry name" value="Por_Secre_tail"/>
    <property type="match status" value="1"/>
</dbReference>
<evidence type="ECO:0000256" key="1">
    <source>
        <dbReference type="ARBA" id="ARBA00022729"/>
    </source>
</evidence>
<evidence type="ECO:0000313" key="4">
    <source>
        <dbReference type="EMBL" id="SER05977.1"/>
    </source>
</evidence>
<dbReference type="STRING" id="419940.SAMN05421824_2921"/>
<accession>A0A1H9L4A9</accession>
<gene>
    <name evidence="4" type="ORF">SAMN05421824_2921</name>
</gene>
<dbReference type="OrthoDB" id="9809583at2"/>
<feature type="signal peptide" evidence="2">
    <location>
        <begin position="1"/>
        <end position="23"/>
    </location>
</feature>
<keyword evidence="5" id="KW-1185">Reference proteome</keyword>
<protein>
    <submittedName>
        <fullName evidence="4">Por secretion system C-terminal sorting domain-containing protein</fullName>
    </submittedName>
</protein>
<dbReference type="InterPro" id="IPR035992">
    <property type="entry name" value="Ricin_B-like_lectins"/>
</dbReference>
<dbReference type="AlphaFoldDB" id="A0A1H9L4A9"/>
<feature type="chain" id="PRO_5011491933" evidence="2">
    <location>
        <begin position="24"/>
        <end position="274"/>
    </location>
</feature>
<evidence type="ECO:0000256" key="2">
    <source>
        <dbReference type="SAM" id="SignalP"/>
    </source>
</evidence>
<dbReference type="RefSeq" id="WP_092580884.1">
    <property type="nucleotide sequence ID" value="NZ_FOFN01000005.1"/>
</dbReference>